<name>A0A392QU51_9FABA</name>
<keyword evidence="2" id="KW-1185">Reference proteome</keyword>
<protein>
    <submittedName>
        <fullName evidence="1">Uncharacterized protein</fullName>
    </submittedName>
</protein>
<evidence type="ECO:0000313" key="2">
    <source>
        <dbReference type="Proteomes" id="UP000265520"/>
    </source>
</evidence>
<reference evidence="1 2" key="1">
    <citation type="journal article" date="2018" name="Front. Plant Sci.">
        <title>Red Clover (Trifolium pratense) and Zigzag Clover (T. medium) - A Picture of Genomic Similarities and Differences.</title>
        <authorList>
            <person name="Dluhosova J."/>
            <person name="Istvanek J."/>
            <person name="Nedelnik J."/>
            <person name="Repkova J."/>
        </authorList>
    </citation>
    <scope>NUCLEOTIDE SEQUENCE [LARGE SCALE GENOMIC DNA]</scope>
    <source>
        <strain evidence="2">cv. 10/8</strain>
        <tissue evidence="1">Leaf</tissue>
    </source>
</reference>
<feature type="non-terminal residue" evidence="1">
    <location>
        <position position="1"/>
    </location>
</feature>
<evidence type="ECO:0000313" key="1">
    <source>
        <dbReference type="EMBL" id="MCI27392.1"/>
    </source>
</evidence>
<proteinExistence type="predicted"/>
<accession>A0A392QU51</accession>
<comment type="caution">
    <text evidence="1">The sequence shown here is derived from an EMBL/GenBank/DDBJ whole genome shotgun (WGS) entry which is preliminary data.</text>
</comment>
<dbReference type="AlphaFoldDB" id="A0A392QU51"/>
<dbReference type="Proteomes" id="UP000265520">
    <property type="component" value="Unassembled WGS sequence"/>
</dbReference>
<dbReference type="EMBL" id="LXQA010159048">
    <property type="protein sequence ID" value="MCI27392.1"/>
    <property type="molecule type" value="Genomic_DNA"/>
</dbReference>
<organism evidence="1 2">
    <name type="scientific">Trifolium medium</name>
    <dbReference type="NCBI Taxonomy" id="97028"/>
    <lineage>
        <taxon>Eukaryota</taxon>
        <taxon>Viridiplantae</taxon>
        <taxon>Streptophyta</taxon>
        <taxon>Embryophyta</taxon>
        <taxon>Tracheophyta</taxon>
        <taxon>Spermatophyta</taxon>
        <taxon>Magnoliopsida</taxon>
        <taxon>eudicotyledons</taxon>
        <taxon>Gunneridae</taxon>
        <taxon>Pentapetalae</taxon>
        <taxon>rosids</taxon>
        <taxon>fabids</taxon>
        <taxon>Fabales</taxon>
        <taxon>Fabaceae</taxon>
        <taxon>Papilionoideae</taxon>
        <taxon>50 kb inversion clade</taxon>
        <taxon>NPAAA clade</taxon>
        <taxon>Hologalegina</taxon>
        <taxon>IRL clade</taxon>
        <taxon>Trifolieae</taxon>
        <taxon>Trifolium</taxon>
    </lineage>
</organism>
<sequence length="47" mass="5090">TLPLLGRCGRGCGVDDLVSPSHHGYMDHGLGDVNFCWQPSQDFGSTR</sequence>